<evidence type="ECO:0000256" key="1">
    <source>
        <dbReference type="SAM" id="Phobius"/>
    </source>
</evidence>
<dbReference type="RefSeq" id="WP_358137129.1">
    <property type="nucleotide sequence ID" value="NZ_JBFALK010000015.1"/>
</dbReference>
<feature type="transmembrane region" description="Helical" evidence="1">
    <location>
        <begin position="135"/>
        <end position="156"/>
    </location>
</feature>
<keyword evidence="1" id="KW-0812">Transmembrane</keyword>
<keyword evidence="1" id="KW-1133">Transmembrane helix</keyword>
<feature type="transmembrane region" description="Helical" evidence="1">
    <location>
        <begin position="104"/>
        <end position="129"/>
    </location>
</feature>
<feature type="transmembrane region" description="Helical" evidence="1">
    <location>
        <begin position="163"/>
        <end position="180"/>
    </location>
</feature>
<protein>
    <recommendedName>
        <fullName evidence="4">ABC transporter permease</fullName>
    </recommendedName>
</protein>
<accession>A0ABV3GKQ4</accession>
<evidence type="ECO:0000313" key="2">
    <source>
        <dbReference type="EMBL" id="MEV0972223.1"/>
    </source>
</evidence>
<sequence>MIAALRYEFLMQIRRPVMWIVYGLAFAALVATMWPAYRTLDLGSGGGHDPKLAMVVSAKVTMSLLAIVYGCLLADRLIRDRRLGVATIMDASSANPLGRLIGKYAGVCAATAAPIALAFFGRAVVYAIAEGKAEALAWSVPVFATAILPGLAFLGALALAGPLLMPPLVFRVLFVAYWFWGNLIPADMMPTLSHTIFAATGDYVAYGLFDRGSEGGFVYGPWPDAALNFLRPEASPAVAVLWMGVMVALAAGILLLARLHAARSEH</sequence>
<organism evidence="2 3">
    <name type="scientific">Microtetraspora glauca</name>
    <dbReference type="NCBI Taxonomy" id="1996"/>
    <lineage>
        <taxon>Bacteria</taxon>
        <taxon>Bacillati</taxon>
        <taxon>Actinomycetota</taxon>
        <taxon>Actinomycetes</taxon>
        <taxon>Streptosporangiales</taxon>
        <taxon>Streptosporangiaceae</taxon>
        <taxon>Microtetraspora</taxon>
    </lineage>
</organism>
<keyword evidence="3" id="KW-1185">Reference proteome</keyword>
<feature type="transmembrane region" description="Helical" evidence="1">
    <location>
        <begin position="16"/>
        <end position="37"/>
    </location>
</feature>
<reference evidence="2 3" key="1">
    <citation type="submission" date="2024-06" db="EMBL/GenBank/DDBJ databases">
        <title>The Natural Products Discovery Center: Release of the First 8490 Sequenced Strains for Exploring Actinobacteria Biosynthetic Diversity.</title>
        <authorList>
            <person name="Kalkreuter E."/>
            <person name="Kautsar S.A."/>
            <person name="Yang D."/>
            <person name="Bader C.D."/>
            <person name="Teijaro C.N."/>
            <person name="Fluegel L."/>
            <person name="Davis C.M."/>
            <person name="Simpson J.R."/>
            <person name="Lauterbach L."/>
            <person name="Steele A.D."/>
            <person name="Gui C."/>
            <person name="Meng S."/>
            <person name="Li G."/>
            <person name="Viehrig K."/>
            <person name="Ye F."/>
            <person name="Su P."/>
            <person name="Kiefer A.F."/>
            <person name="Nichols A."/>
            <person name="Cepeda A.J."/>
            <person name="Yan W."/>
            <person name="Fan B."/>
            <person name="Jiang Y."/>
            <person name="Adhikari A."/>
            <person name="Zheng C.-J."/>
            <person name="Schuster L."/>
            <person name="Cowan T.M."/>
            <person name="Smanski M.J."/>
            <person name="Chevrette M.G."/>
            <person name="De Carvalho L.P.S."/>
            <person name="Shen B."/>
        </authorList>
    </citation>
    <scope>NUCLEOTIDE SEQUENCE [LARGE SCALE GENOMIC DNA]</scope>
    <source>
        <strain evidence="2 3">NPDC050100</strain>
    </source>
</reference>
<feature type="transmembrane region" description="Helical" evidence="1">
    <location>
        <begin position="52"/>
        <end position="74"/>
    </location>
</feature>
<evidence type="ECO:0000313" key="3">
    <source>
        <dbReference type="Proteomes" id="UP001551675"/>
    </source>
</evidence>
<feature type="transmembrane region" description="Helical" evidence="1">
    <location>
        <begin position="237"/>
        <end position="257"/>
    </location>
</feature>
<dbReference type="EMBL" id="JBFALK010000015">
    <property type="protein sequence ID" value="MEV0972223.1"/>
    <property type="molecule type" value="Genomic_DNA"/>
</dbReference>
<proteinExistence type="predicted"/>
<keyword evidence="1" id="KW-0472">Membrane</keyword>
<evidence type="ECO:0008006" key="4">
    <source>
        <dbReference type="Google" id="ProtNLM"/>
    </source>
</evidence>
<gene>
    <name evidence="2" type="ORF">AB0I59_26795</name>
</gene>
<name>A0ABV3GKQ4_MICGL</name>
<dbReference type="Proteomes" id="UP001551675">
    <property type="component" value="Unassembled WGS sequence"/>
</dbReference>
<comment type="caution">
    <text evidence="2">The sequence shown here is derived from an EMBL/GenBank/DDBJ whole genome shotgun (WGS) entry which is preliminary data.</text>
</comment>